<dbReference type="Proteomes" id="UP000186666">
    <property type="component" value="Unassembled WGS sequence"/>
</dbReference>
<dbReference type="RefSeq" id="WP_068585798.1">
    <property type="nucleotide sequence ID" value="NZ_FTNK01000004.1"/>
</dbReference>
<keyword evidence="1" id="KW-0812">Transmembrane</keyword>
<proteinExistence type="predicted"/>
<feature type="transmembrane region" description="Helical" evidence="1">
    <location>
        <begin position="86"/>
        <end position="105"/>
    </location>
</feature>
<gene>
    <name evidence="2" type="ORF">SAMN05421578_10484</name>
</gene>
<name>A0ABY1JV78_9BACL</name>
<feature type="transmembrane region" description="Helical" evidence="1">
    <location>
        <begin position="205"/>
        <end position="223"/>
    </location>
</feature>
<feature type="transmembrane region" description="Helical" evidence="1">
    <location>
        <begin position="117"/>
        <end position="136"/>
    </location>
</feature>
<keyword evidence="1" id="KW-1133">Transmembrane helix</keyword>
<dbReference type="EMBL" id="FTNK01000004">
    <property type="protein sequence ID" value="SIQ79517.1"/>
    <property type="molecule type" value="Genomic_DNA"/>
</dbReference>
<evidence type="ECO:0000256" key="1">
    <source>
        <dbReference type="SAM" id="Phobius"/>
    </source>
</evidence>
<evidence type="ECO:0000313" key="2">
    <source>
        <dbReference type="EMBL" id="SIQ79517.1"/>
    </source>
</evidence>
<accession>A0ABY1JV78</accession>
<organism evidence="2 3">
    <name type="scientific">Paenibacillus macquariensis</name>
    <dbReference type="NCBI Taxonomy" id="948756"/>
    <lineage>
        <taxon>Bacteria</taxon>
        <taxon>Bacillati</taxon>
        <taxon>Bacillota</taxon>
        <taxon>Bacilli</taxon>
        <taxon>Bacillales</taxon>
        <taxon>Paenibacillaceae</taxon>
        <taxon>Paenibacillus</taxon>
    </lineage>
</organism>
<keyword evidence="1" id="KW-0472">Membrane</keyword>
<sequence>MKLTARLNSIRLIPESTISIGRKLLYILLVFIFGVSLGFLAKYVEGAPHIGAVGDLLNLIGNIGTDLGIWVFIATIIAVSSRSPKAGAVHVFCFFVGMLIAYYAYSTFLFGFFPKRYFLAWGTIVLFSPIGGYMVWYGRGKGWISAFCASLPIGLLLSLGYSLYYTFINIGQDLNWTQGLDLIMAVILFISISKTWMQSLRILPFVIAVCCIIRQFHVLAYIFG</sequence>
<feature type="transmembrane region" description="Helical" evidence="1">
    <location>
        <begin position="143"/>
        <end position="164"/>
    </location>
</feature>
<reference evidence="2 3" key="1">
    <citation type="submission" date="2017-01" db="EMBL/GenBank/DDBJ databases">
        <authorList>
            <person name="Varghese N."/>
            <person name="Submissions S."/>
        </authorList>
    </citation>
    <scope>NUCLEOTIDE SEQUENCE [LARGE SCALE GENOMIC DNA]</scope>
    <source>
        <strain evidence="2 3">ATCC 23464</strain>
    </source>
</reference>
<evidence type="ECO:0000313" key="3">
    <source>
        <dbReference type="Proteomes" id="UP000186666"/>
    </source>
</evidence>
<keyword evidence="3" id="KW-1185">Reference proteome</keyword>
<comment type="caution">
    <text evidence="2">The sequence shown here is derived from an EMBL/GenBank/DDBJ whole genome shotgun (WGS) entry which is preliminary data.</text>
</comment>
<feature type="transmembrane region" description="Helical" evidence="1">
    <location>
        <begin position="176"/>
        <end position="193"/>
    </location>
</feature>
<protein>
    <submittedName>
        <fullName evidence="2">Uncharacterized protein</fullName>
    </submittedName>
</protein>
<feature type="transmembrane region" description="Helical" evidence="1">
    <location>
        <begin position="24"/>
        <end position="44"/>
    </location>
</feature>
<feature type="transmembrane region" description="Helical" evidence="1">
    <location>
        <begin position="56"/>
        <end position="79"/>
    </location>
</feature>